<reference evidence="7 8" key="1">
    <citation type="submission" date="2021-04" db="EMBL/GenBank/DDBJ databases">
        <title>Whole genome sequence of Jiella sp. KSK16Y-1.</title>
        <authorList>
            <person name="Tuo L."/>
        </authorList>
    </citation>
    <scope>NUCLEOTIDE SEQUENCE [LARGE SCALE GENOMIC DNA]</scope>
    <source>
        <strain evidence="7 8">KSK16Y-1</strain>
    </source>
</reference>
<comment type="caution">
    <text evidence="7">The sequence shown here is derived from an EMBL/GenBank/DDBJ whole genome shotgun (WGS) entry which is preliminary data.</text>
</comment>
<feature type="transmembrane region" description="Helical" evidence="5">
    <location>
        <begin position="282"/>
        <end position="300"/>
    </location>
</feature>
<evidence type="ECO:0000256" key="2">
    <source>
        <dbReference type="ARBA" id="ARBA00022692"/>
    </source>
</evidence>
<feature type="transmembrane region" description="Helical" evidence="5">
    <location>
        <begin position="236"/>
        <end position="253"/>
    </location>
</feature>
<evidence type="ECO:0000256" key="5">
    <source>
        <dbReference type="SAM" id="Phobius"/>
    </source>
</evidence>
<feature type="transmembrane region" description="Helical" evidence="5">
    <location>
        <begin position="207"/>
        <end position="224"/>
    </location>
</feature>
<evidence type="ECO:0000256" key="1">
    <source>
        <dbReference type="ARBA" id="ARBA00004141"/>
    </source>
</evidence>
<dbReference type="InterPro" id="IPR049453">
    <property type="entry name" value="Memb_transporter_dom"/>
</dbReference>
<keyword evidence="2 5" id="KW-0812">Transmembrane</keyword>
<keyword evidence="4 5" id="KW-0472">Membrane</keyword>
<feature type="domain" description="Integral membrane bound transporter" evidence="6">
    <location>
        <begin position="205"/>
        <end position="317"/>
    </location>
</feature>
<organism evidence="7 8">
    <name type="scientific">Jiella mangrovi</name>
    <dbReference type="NCBI Taxonomy" id="2821407"/>
    <lineage>
        <taxon>Bacteria</taxon>
        <taxon>Pseudomonadati</taxon>
        <taxon>Pseudomonadota</taxon>
        <taxon>Alphaproteobacteria</taxon>
        <taxon>Hyphomicrobiales</taxon>
        <taxon>Aurantimonadaceae</taxon>
        <taxon>Jiella</taxon>
    </lineage>
</organism>
<dbReference type="EMBL" id="JAGJCF010000003">
    <property type="protein sequence ID" value="MBP0614994.1"/>
    <property type="molecule type" value="Genomic_DNA"/>
</dbReference>
<evidence type="ECO:0000313" key="8">
    <source>
        <dbReference type="Proteomes" id="UP000678276"/>
    </source>
</evidence>
<keyword evidence="3 5" id="KW-1133">Transmembrane helix</keyword>
<feature type="transmembrane region" description="Helical" evidence="5">
    <location>
        <begin position="105"/>
        <end position="124"/>
    </location>
</feature>
<evidence type="ECO:0000259" key="6">
    <source>
        <dbReference type="Pfam" id="PF13515"/>
    </source>
</evidence>
<comment type="subcellular location">
    <subcellularLocation>
        <location evidence="1">Membrane</location>
        <topology evidence="1">Multi-pass membrane protein</topology>
    </subcellularLocation>
</comment>
<dbReference type="Proteomes" id="UP000678276">
    <property type="component" value="Unassembled WGS sequence"/>
</dbReference>
<evidence type="ECO:0000256" key="3">
    <source>
        <dbReference type="ARBA" id="ARBA00022989"/>
    </source>
</evidence>
<dbReference type="RefSeq" id="WP_209593431.1">
    <property type="nucleotide sequence ID" value="NZ_JAGJCF010000003.1"/>
</dbReference>
<name>A0ABS4BE25_9HYPH</name>
<dbReference type="Pfam" id="PF13515">
    <property type="entry name" value="FUSC_2"/>
    <property type="match status" value="1"/>
</dbReference>
<keyword evidence="8" id="KW-1185">Reference proteome</keyword>
<evidence type="ECO:0000256" key="4">
    <source>
        <dbReference type="ARBA" id="ARBA00023136"/>
    </source>
</evidence>
<feature type="transmembrane region" description="Helical" evidence="5">
    <location>
        <begin position="78"/>
        <end position="98"/>
    </location>
</feature>
<feature type="transmembrane region" description="Helical" evidence="5">
    <location>
        <begin position="43"/>
        <end position="66"/>
    </location>
</feature>
<gene>
    <name evidence="7" type="ORF">J6595_05310</name>
</gene>
<evidence type="ECO:0000313" key="7">
    <source>
        <dbReference type="EMBL" id="MBP0614994.1"/>
    </source>
</evidence>
<proteinExistence type="predicted"/>
<sequence length="345" mass="36465">MPRLSARMGGRDLSFAAKAERYVKDLVRVSGDPMPWKAVGATLLAAALPPVICGVFFGKLAIAALIASMSAHLAAKDVRTGSAGLIVFSTGLAGFVCLGRPEMTLLVAPMVGIAAATAGHYGFAKPVIRGLIFWTIFTSQLIPTDQPEAMFLVYCLSMLWSLRVTHLAGLAATIAPEEPASSQYSAIFAAVLAVGLAISVYVGQRHLGAHGFWFPLTFVALCLPPHGQLFSRTWQRAIGTIVGTLVVFLAGLVTTDPWWIAPLGVVALPLGFRILPQSYTGFITCLTITVLAFLNIATPIDTLAFERLATMGLAALMTGVLAAIGALVLWFVKPEALRSLTKDGG</sequence>
<feature type="transmembrane region" description="Helical" evidence="5">
    <location>
        <begin position="312"/>
        <end position="332"/>
    </location>
</feature>
<feature type="transmembrane region" description="Helical" evidence="5">
    <location>
        <begin position="184"/>
        <end position="201"/>
    </location>
</feature>
<protein>
    <submittedName>
        <fullName evidence="7">FUSC family protein</fullName>
    </submittedName>
</protein>
<accession>A0ABS4BE25</accession>
<feature type="transmembrane region" description="Helical" evidence="5">
    <location>
        <begin position="151"/>
        <end position="172"/>
    </location>
</feature>